<dbReference type="PROSITE" id="PS00141">
    <property type="entry name" value="ASP_PROTEASE"/>
    <property type="match status" value="1"/>
</dbReference>
<feature type="domain" description="Peptidase A1" evidence="3">
    <location>
        <begin position="1"/>
        <end position="125"/>
    </location>
</feature>
<dbReference type="Gene3D" id="2.40.70.10">
    <property type="entry name" value="Acid Proteases"/>
    <property type="match status" value="1"/>
</dbReference>
<accession>A0A0C2HHR6</accession>
<organism evidence="4 5">
    <name type="scientific">Ancylostoma duodenale</name>
    <dbReference type="NCBI Taxonomy" id="51022"/>
    <lineage>
        <taxon>Eukaryota</taxon>
        <taxon>Metazoa</taxon>
        <taxon>Ecdysozoa</taxon>
        <taxon>Nematoda</taxon>
        <taxon>Chromadorea</taxon>
        <taxon>Rhabditida</taxon>
        <taxon>Rhabditina</taxon>
        <taxon>Rhabditomorpha</taxon>
        <taxon>Strongyloidea</taxon>
        <taxon>Ancylostomatidae</taxon>
        <taxon>Ancylostomatinae</taxon>
        <taxon>Ancylostoma</taxon>
    </lineage>
</organism>
<dbReference type="EMBL" id="KN726206">
    <property type="protein sequence ID" value="KIH69181.1"/>
    <property type="molecule type" value="Genomic_DNA"/>
</dbReference>
<dbReference type="PANTHER" id="PTHR47966">
    <property type="entry name" value="BETA-SITE APP-CLEAVING ENZYME, ISOFORM A-RELATED"/>
    <property type="match status" value="1"/>
</dbReference>
<dbReference type="Pfam" id="PF00026">
    <property type="entry name" value="Asp"/>
    <property type="match status" value="1"/>
</dbReference>
<dbReference type="PRINTS" id="PR00792">
    <property type="entry name" value="PEPSIN"/>
</dbReference>
<keyword evidence="5" id="KW-1185">Reference proteome</keyword>
<dbReference type="AlphaFoldDB" id="A0A0C2HHR6"/>
<dbReference type="GO" id="GO:0005764">
    <property type="term" value="C:lysosome"/>
    <property type="evidence" value="ECO:0007669"/>
    <property type="project" value="TreeGrafter"/>
</dbReference>
<evidence type="ECO:0000256" key="2">
    <source>
        <dbReference type="RuleBase" id="RU000454"/>
    </source>
</evidence>
<dbReference type="GO" id="GO:0006508">
    <property type="term" value="P:proteolysis"/>
    <property type="evidence" value="ECO:0007669"/>
    <property type="project" value="UniProtKB-KW"/>
</dbReference>
<keyword evidence="2" id="KW-0378">Hydrolase</keyword>
<name>A0A0C2HHR6_9BILA</name>
<sequence>MQAISIGNYKSEIGWQAISDTGSSAIIGPPDIILKIAKEVGANYMPIYKTFLIDCDKKPKLEITIGGRKYVIESENLIINAGGDMCIFPITPMVLPGGPEWILGDPFIRQYCNIYDLGRKRIGFAEVRKS</sequence>
<proteinExistence type="inferred from homology"/>
<dbReference type="InterPro" id="IPR033121">
    <property type="entry name" value="PEPTIDASE_A1"/>
</dbReference>
<dbReference type="PANTHER" id="PTHR47966:SF45">
    <property type="entry name" value="PEPTIDASE A1 DOMAIN-CONTAINING PROTEIN"/>
    <property type="match status" value="1"/>
</dbReference>
<protein>
    <recommendedName>
        <fullName evidence="3">Peptidase A1 domain-containing protein</fullName>
    </recommendedName>
</protein>
<keyword evidence="2" id="KW-0645">Protease</keyword>
<dbReference type="SUPFAM" id="SSF50630">
    <property type="entry name" value="Acid proteases"/>
    <property type="match status" value="1"/>
</dbReference>
<dbReference type="PROSITE" id="PS51767">
    <property type="entry name" value="PEPTIDASE_A1"/>
    <property type="match status" value="1"/>
</dbReference>
<reference evidence="4 5" key="1">
    <citation type="submission" date="2013-12" db="EMBL/GenBank/DDBJ databases">
        <title>Draft genome of the parsitic nematode Ancylostoma duodenale.</title>
        <authorList>
            <person name="Mitreva M."/>
        </authorList>
    </citation>
    <scope>NUCLEOTIDE SEQUENCE [LARGE SCALE GENOMIC DNA]</scope>
    <source>
        <strain evidence="4 5">Zhejiang</strain>
    </source>
</reference>
<dbReference type="InterPro" id="IPR021109">
    <property type="entry name" value="Peptidase_aspartic_dom_sf"/>
</dbReference>
<dbReference type="OrthoDB" id="5794195at2759"/>
<comment type="similarity">
    <text evidence="1 2">Belongs to the peptidase A1 family.</text>
</comment>
<gene>
    <name evidence="4" type="ORF">ANCDUO_00483</name>
</gene>
<dbReference type="InterPro" id="IPR001461">
    <property type="entry name" value="Aspartic_peptidase_A1"/>
</dbReference>
<evidence type="ECO:0000313" key="5">
    <source>
        <dbReference type="Proteomes" id="UP000054047"/>
    </source>
</evidence>
<dbReference type="Proteomes" id="UP000054047">
    <property type="component" value="Unassembled WGS sequence"/>
</dbReference>
<evidence type="ECO:0000259" key="3">
    <source>
        <dbReference type="PROSITE" id="PS51767"/>
    </source>
</evidence>
<dbReference type="InterPro" id="IPR001969">
    <property type="entry name" value="Aspartic_peptidase_AS"/>
</dbReference>
<dbReference type="GO" id="GO:0004190">
    <property type="term" value="F:aspartic-type endopeptidase activity"/>
    <property type="evidence" value="ECO:0007669"/>
    <property type="project" value="UniProtKB-KW"/>
</dbReference>
<evidence type="ECO:0000313" key="4">
    <source>
        <dbReference type="EMBL" id="KIH69181.1"/>
    </source>
</evidence>
<evidence type="ECO:0000256" key="1">
    <source>
        <dbReference type="ARBA" id="ARBA00007447"/>
    </source>
</evidence>
<keyword evidence="2" id="KW-0064">Aspartyl protease</keyword>